<dbReference type="Proteomes" id="UP000325577">
    <property type="component" value="Linkage Group LG12"/>
</dbReference>
<sequence>MKSFINPQNRKLTLPHASGNDSDGEFSGSDADGGFETETSSYLLSPTMNIIAAVIASSTDVVVPLSYASAGCLGRFRNSLSYFWRRFGQYNNENFGENPIVLPNICNERHFDC</sequence>
<feature type="region of interest" description="Disordered" evidence="1">
    <location>
        <begin position="1"/>
        <end position="33"/>
    </location>
</feature>
<dbReference type="AlphaFoldDB" id="A0A5J5BIT6"/>
<organism evidence="2 3">
    <name type="scientific">Nyssa sinensis</name>
    <dbReference type="NCBI Taxonomy" id="561372"/>
    <lineage>
        <taxon>Eukaryota</taxon>
        <taxon>Viridiplantae</taxon>
        <taxon>Streptophyta</taxon>
        <taxon>Embryophyta</taxon>
        <taxon>Tracheophyta</taxon>
        <taxon>Spermatophyta</taxon>
        <taxon>Magnoliopsida</taxon>
        <taxon>eudicotyledons</taxon>
        <taxon>Gunneridae</taxon>
        <taxon>Pentapetalae</taxon>
        <taxon>asterids</taxon>
        <taxon>Cornales</taxon>
        <taxon>Nyssaceae</taxon>
        <taxon>Nyssa</taxon>
    </lineage>
</organism>
<evidence type="ECO:0000313" key="3">
    <source>
        <dbReference type="Proteomes" id="UP000325577"/>
    </source>
</evidence>
<reference evidence="2 3" key="1">
    <citation type="submission" date="2019-09" db="EMBL/GenBank/DDBJ databases">
        <title>A chromosome-level genome assembly of the Chinese tupelo Nyssa sinensis.</title>
        <authorList>
            <person name="Yang X."/>
            <person name="Kang M."/>
            <person name="Yang Y."/>
            <person name="Xiong H."/>
            <person name="Wang M."/>
            <person name="Zhang Z."/>
            <person name="Wang Z."/>
            <person name="Wu H."/>
            <person name="Ma T."/>
            <person name="Liu J."/>
            <person name="Xi Z."/>
        </authorList>
    </citation>
    <scope>NUCLEOTIDE SEQUENCE [LARGE SCALE GENOMIC DNA]</scope>
    <source>
        <strain evidence="2">J267</strain>
        <tissue evidence="2">Leaf</tissue>
    </source>
</reference>
<keyword evidence="3" id="KW-1185">Reference proteome</keyword>
<feature type="compositionally biased region" description="Polar residues" evidence="1">
    <location>
        <begin position="1"/>
        <end position="11"/>
    </location>
</feature>
<accession>A0A5J5BIT6</accession>
<gene>
    <name evidence="2" type="ORF">F0562_023822</name>
</gene>
<evidence type="ECO:0000313" key="2">
    <source>
        <dbReference type="EMBL" id="KAA8542679.1"/>
    </source>
</evidence>
<protein>
    <submittedName>
        <fullName evidence="2">Uncharacterized protein</fullName>
    </submittedName>
</protein>
<evidence type="ECO:0000256" key="1">
    <source>
        <dbReference type="SAM" id="MobiDB-lite"/>
    </source>
</evidence>
<name>A0A5J5BIT6_9ASTE</name>
<dbReference type="EMBL" id="CM018035">
    <property type="protein sequence ID" value="KAA8542679.1"/>
    <property type="molecule type" value="Genomic_DNA"/>
</dbReference>
<proteinExistence type="predicted"/>